<keyword evidence="2" id="KW-1185">Reference proteome</keyword>
<protein>
    <submittedName>
        <fullName evidence="1">Uncharacterized protein</fullName>
    </submittedName>
</protein>
<evidence type="ECO:0000313" key="2">
    <source>
        <dbReference type="Proteomes" id="UP001523369"/>
    </source>
</evidence>
<proteinExistence type="predicted"/>
<organism evidence="1 2">
    <name type="scientific">Paractinoplanes aksuensis</name>
    <dbReference type="NCBI Taxonomy" id="2939490"/>
    <lineage>
        <taxon>Bacteria</taxon>
        <taxon>Bacillati</taxon>
        <taxon>Actinomycetota</taxon>
        <taxon>Actinomycetes</taxon>
        <taxon>Micromonosporales</taxon>
        <taxon>Micromonosporaceae</taxon>
        <taxon>Paractinoplanes</taxon>
    </lineage>
</organism>
<dbReference type="EMBL" id="JAMYJR010000038">
    <property type="protein sequence ID" value="MCO8275450.1"/>
    <property type="molecule type" value="Genomic_DNA"/>
</dbReference>
<dbReference type="SUPFAM" id="SSF69635">
    <property type="entry name" value="Type III secretory system chaperone-like"/>
    <property type="match status" value="1"/>
</dbReference>
<dbReference type="Proteomes" id="UP001523369">
    <property type="component" value="Unassembled WGS sequence"/>
</dbReference>
<reference evidence="1 2" key="1">
    <citation type="submission" date="2022-06" db="EMBL/GenBank/DDBJ databases">
        <title>New Species of the Genus Actinoplanes, ActinopZanes ferrugineus.</title>
        <authorList>
            <person name="Ding P."/>
        </authorList>
    </citation>
    <scope>NUCLEOTIDE SEQUENCE [LARGE SCALE GENOMIC DNA]</scope>
    <source>
        <strain evidence="1 2">TRM88003</strain>
    </source>
</reference>
<dbReference type="RefSeq" id="WP_253241514.1">
    <property type="nucleotide sequence ID" value="NZ_JAMYJR010000038.1"/>
</dbReference>
<evidence type="ECO:0000313" key="1">
    <source>
        <dbReference type="EMBL" id="MCO8275450.1"/>
    </source>
</evidence>
<name>A0ABT1DX47_9ACTN</name>
<accession>A0ABT1DX47</accession>
<sequence length="130" mass="14696">MPTWNELREFARTNFTLDPNDEDDWFSLIVATVDGRTQQIVVSHYEAYDREWVGFRTSVCQGSEMSAEVALRHNGRLAMGALVMDSYGDYMLSYQAPLATLDPGEFALPLEVLPSLADELEKAHTAKDDY</sequence>
<gene>
    <name evidence="1" type="ORF">M1L60_33195</name>
</gene>
<comment type="caution">
    <text evidence="1">The sequence shown here is derived from an EMBL/GenBank/DDBJ whole genome shotgun (WGS) entry which is preliminary data.</text>
</comment>